<protein>
    <recommendedName>
        <fullName evidence="4">Multidrug resistance protein NorM</fullName>
    </recommendedName>
</protein>
<accession>A0A1E5D394</accession>
<comment type="caution">
    <text evidence="2">The sequence shown here is derived from an EMBL/GenBank/DDBJ whole genome shotgun (WGS) entry which is preliminary data.</text>
</comment>
<sequence>MLSSLLWVVALCFVADAWQLLAINLLRGMKIVLMPTALTAVGYWVFGLPAAWLLMRDYGLAGIWGGIGIGLAATGVLLLFQLMMILKSKGDESDLGMATS</sequence>
<feature type="transmembrane region" description="Helical" evidence="1">
    <location>
        <begin position="33"/>
        <end position="55"/>
    </location>
</feature>
<dbReference type="Proteomes" id="UP000094165">
    <property type="component" value="Unassembled WGS sequence"/>
</dbReference>
<evidence type="ECO:0000313" key="3">
    <source>
        <dbReference type="Proteomes" id="UP000094165"/>
    </source>
</evidence>
<feature type="transmembrane region" description="Helical" evidence="1">
    <location>
        <begin position="6"/>
        <end position="26"/>
    </location>
</feature>
<dbReference type="EMBL" id="AJYW02000063">
    <property type="protein sequence ID" value="OEE78009.1"/>
    <property type="molecule type" value="Genomic_DNA"/>
</dbReference>
<keyword evidence="3" id="KW-1185">Reference proteome</keyword>
<evidence type="ECO:0000313" key="2">
    <source>
        <dbReference type="EMBL" id="OEE78009.1"/>
    </source>
</evidence>
<reference evidence="2 3" key="1">
    <citation type="journal article" date="2012" name="Science">
        <title>Ecological populations of bacteria act as socially cohesive units of antibiotic production and resistance.</title>
        <authorList>
            <person name="Cordero O.X."/>
            <person name="Wildschutte H."/>
            <person name="Kirkup B."/>
            <person name="Proehl S."/>
            <person name="Ngo L."/>
            <person name="Hussain F."/>
            <person name="Le Roux F."/>
            <person name="Mincer T."/>
            <person name="Polz M.F."/>
        </authorList>
    </citation>
    <scope>NUCLEOTIDE SEQUENCE [LARGE SCALE GENOMIC DNA]</scope>
    <source>
        <strain evidence="2 3">FF-238</strain>
    </source>
</reference>
<organism evidence="2 3">
    <name type="scientific">Vibrio genomosp. F6 str. FF-238</name>
    <dbReference type="NCBI Taxonomy" id="1191298"/>
    <lineage>
        <taxon>Bacteria</taxon>
        <taxon>Pseudomonadati</taxon>
        <taxon>Pseudomonadota</taxon>
        <taxon>Gammaproteobacteria</taxon>
        <taxon>Vibrionales</taxon>
        <taxon>Vibrionaceae</taxon>
        <taxon>Vibrio</taxon>
    </lineage>
</organism>
<feature type="transmembrane region" description="Helical" evidence="1">
    <location>
        <begin position="61"/>
        <end position="80"/>
    </location>
</feature>
<keyword evidence="1" id="KW-1133">Transmembrane helix</keyword>
<proteinExistence type="predicted"/>
<name>A0A1E5D394_9VIBR</name>
<evidence type="ECO:0000256" key="1">
    <source>
        <dbReference type="SAM" id="Phobius"/>
    </source>
</evidence>
<dbReference type="AlphaFoldDB" id="A0A1E5D394"/>
<keyword evidence="1" id="KW-0472">Membrane</keyword>
<keyword evidence="1" id="KW-0812">Transmembrane</keyword>
<gene>
    <name evidence="2" type="ORF">A130_13950</name>
</gene>
<evidence type="ECO:0008006" key="4">
    <source>
        <dbReference type="Google" id="ProtNLM"/>
    </source>
</evidence>